<gene>
    <name evidence="14" type="primary">dcp1b</name>
</gene>
<evidence type="ECO:0000313" key="14">
    <source>
        <dbReference type="RefSeq" id="XP_013860275.1"/>
    </source>
</evidence>
<keyword evidence="7" id="KW-0866">Nonsense-mediated mRNA decay</keyword>
<dbReference type="GO" id="GO:0000184">
    <property type="term" value="P:nuclear-transcribed mRNA catabolic process, nonsense-mediated decay"/>
    <property type="evidence" value="ECO:0007669"/>
    <property type="project" value="UniProtKB-KW"/>
</dbReference>
<feature type="region of interest" description="Disordered" evidence="11">
    <location>
        <begin position="435"/>
        <end position="462"/>
    </location>
</feature>
<evidence type="ECO:0000256" key="1">
    <source>
        <dbReference type="ARBA" id="ARBA00004123"/>
    </source>
</evidence>
<dbReference type="GO" id="GO:0000932">
    <property type="term" value="C:P-body"/>
    <property type="evidence" value="ECO:0007669"/>
    <property type="project" value="TreeGrafter"/>
</dbReference>
<dbReference type="CTD" id="196513"/>
<dbReference type="GeneID" id="106515161"/>
<evidence type="ECO:0000256" key="7">
    <source>
        <dbReference type="ARBA" id="ARBA00023161"/>
    </source>
</evidence>
<dbReference type="Gene3D" id="6.10.140.2030">
    <property type="match status" value="1"/>
</dbReference>
<evidence type="ECO:0000256" key="4">
    <source>
        <dbReference type="ARBA" id="ARBA00022490"/>
    </source>
</evidence>
<dbReference type="GO" id="GO:0000290">
    <property type="term" value="P:deadenylation-dependent decapping of nuclear-transcribed mRNA"/>
    <property type="evidence" value="ECO:0007669"/>
    <property type="project" value="InterPro"/>
</dbReference>
<dbReference type="GO" id="GO:0005634">
    <property type="term" value="C:nucleus"/>
    <property type="evidence" value="ECO:0007669"/>
    <property type="project" value="UniProtKB-SubCell"/>
</dbReference>
<evidence type="ECO:0000256" key="9">
    <source>
        <dbReference type="ARBA" id="ARBA00026102"/>
    </source>
</evidence>
<feature type="compositionally biased region" description="Polar residues" evidence="11">
    <location>
        <begin position="542"/>
        <end position="561"/>
    </location>
</feature>
<feature type="compositionally biased region" description="Polar residues" evidence="11">
    <location>
        <begin position="478"/>
        <end position="490"/>
    </location>
</feature>
<protein>
    <recommendedName>
        <fullName evidence="9">5'-(N(7)-methylguanosine 5'-triphospho)-[mRNA] hydrolase</fullName>
        <ecNumber evidence="9">3.6.1.62</ecNumber>
    </recommendedName>
</protein>
<dbReference type="InterPro" id="IPR011993">
    <property type="entry name" value="PH-like_dom_sf"/>
</dbReference>
<sequence>MTATSAASNSCLAAKGLDISLAALQRQDPYINNIVDVASQVALYTYNNRTNEWEKTEVEGTLFIYTRLASPRHGFTIMNRLSMENLTEPITKDLDFQLQDPFLLYRNARLVIHGIWFYDKQDCQRIAQMMKVLTQQEQIVAHSQGGWLSPGGGGVGAGGRSAGAGGRGEGRRGREGGQNEAKAVDIIQMLTKARSDYDKEKSNPEPKEIGGSSVLCGNPNLIKPIPVKPNTQDSEGVEPKPLSLATLFGSHQPHLASKSSSAHPAPAPTSTGKVKRPPVARTLTYDDAVNAGRNATTGNVAPAASSDAGVRPLAGEDGGSVVAALQYPAAAPPQPPSQPHCPAITKLMQGQRGVTGVGGVLQTVSESPENRLCDNGAPLDHHHHHHHHHMHQYHEHHHHEHHPHHHQHQLQPDPIKRLLQAHPAPQLATSFTSTASACCSKPPPQQQTPLLHSQPGRVDPASCSHLQQSQQVFFHVTKSQTETQNHQTSGPAPGTGLPPQMQGVVSPHELLHKLQLVQQEQNLTSHDPPRPYPGLAPRFLGPNQNQDAGPSTDTVPPLTTASAGQKAAFQLQVISPQRIPATVAPTLLLSPSVFTQTKSSSGLPAVAQDSCSVAKTLPRPPMQDEVRALSRSQLQAALLHLIQTDSSFLDSIYEAYVSRFANSSGSKY</sequence>
<dbReference type="SUPFAM" id="SSF50729">
    <property type="entry name" value="PH domain-like"/>
    <property type="match status" value="1"/>
</dbReference>
<feature type="compositionally biased region" description="Basic and acidic residues" evidence="11">
    <location>
        <begin position="168"/>
        <end position="177"/>
    </location>
</feature>
<keyword evidence="8" id="KW-0539">Nucleus</keyword>
<feature type="compositionally biased region" description="Low complexity" evidence="11">
    <location>
        <begin position="253"/>
        <end position="264"/>
    </location>
</feature>
<feature type="domain" description="mRNA-decapping enzyme C-terminal" evidence="12">
    <location>
        <begin position="627"/>
        <end position="667"/>
    </location>
</feature>
<dbReference type="GO" id="GO:0008047">
    <property type="term" value="F:enzyme activator activity"/>
    <property type="evidence" value="ECO:0007669"/>
    <property type="project" value="InterPro"/>
</dbReference>
<dbReference type="CDD" id="cd09804">
    <property type="entry name" value="Dcp1"/>
    <property type="match status" value="1"/>
</dbReference>
<dbReference type="InterPro" id="IPR010334">
    <property type="entry name" value="Dcp1"/>
</dbReference>
<dbReference type="Proteomes" id="UP000192220">
    <property type="component" value="Unplaced"/>
</dbReference>
<evidence type="ECO:0000259" key="12">
    <source>
        <dbReference type="Pfam" id="PF16741"/>
    </source>
</evidence>
<dbReference type="AlphaFoldDB" id="A0A2I4AXS3"/>
<evidence type="ECO:0000313" key="13">
    <source>
        <dbReference type="Proteomes" id="UP000192220"/>
    </source>
</evidence>
<organism evidence="13 14">
    <name type="scientific">Austrofundulus limnaeus</name>
    <name type="common">Annual killifish</name>
    <dbReference type="NCBI Taxonomy" id="52670"/>
    <lineage>
        <taxon>Eukaryota</taxon>
        <taxon>Metazoa</taxon>
        <taxon>Chordata</taxon>
        <taxon>Craniata</taxon>
        <taxon>Vertebrata</taxon>
        <taxon>Euteleostomi</taxon>
        <taxon>Actinopterygii</taxon>
        <taxon>Neopterygii</taxon>
        <taxon>Teleostei</taxon>
        <taxon>Neoteleostei</taxon>
        <taxon>Acanthomorphata</taxon>
        <taxon>Ovalentaria</taxon>
        <taxon>Atherinomorphae</taxon>
        <taxon>Cyprinodontiformes</taxon>
        <taxon>Rivulidae</taxon>
        <taxon>Austrofundulus</taxon>
    </lineage>
</organism>
<comment type="similarity">
    <text evidence="3">Belongs to the DCP1 family.</text>
</comment>
<dbReference type="EC" id="3.6.1.62" evidence="9"/>
<keyword evidence="13" id="KW-1185">Reference proteome</keyword>
<dbReference type="RefSeq" id="XP_013860275.1">
    <property type="nucleotide sequence ID" value="XM_014004821.1"/>
</dbReference>
<keyword evidence="4" id="KW-0963">Cytoplasm</keyword>
<feature type="compositionally biased region" description="Basic and acidic residues" evidence="11">
    <location>
        <begin position="194"/>
        <end position="208"/>
    </location>
</feature>
<dbReference type="PANTHER" id="PTHR16290">
    <property type="entry name" value="TRANSCRIPTION FACTOR SMIF DECAPPING ENZYME DCP1"/>
    <property type="match status" value="1"/>
</dbReference>
<feature type="region of interest" description="Disordered" evidence="11">
    <location>
        <begin position="376"/>
        <end position="410"/>
    </location>
</feature>
<dbReference type="STRING" id="52670.A0A2I4AXS3"/>
<evidence type="ECO:0000256" key="3">
    <source>
        <dbReference type="ARBA" id="ARBA00008778"/>
    </source>
</evidence>
<feature type="region of interest" description="Disordered" evidence="11">
    <location>
        <begin position="478"/>
        <end position="503"/>
    </location>
</feature>
<keyword evidence="6" id="KW-0378">Hydrolase</keyword>
<feature type="compositionally biased region" description="Gly residues" evidence="11">
    <location>
        <begin position="152"/>
        <end position="167"/>
    </location>
</feature>
<dbReference type="InParanoid" id="A0A2I4AXS3"/>
<dbReference type="KEGG" id="alim:106515161"/>
<dbReference type="Pfam" id="PF06058">
    <property type="entry name" value="DCP1"/>
    <property type="match status" value="1"/>
</dbReference>
<feature type="region of interest" description="Disordered" evidence="11">
    <location>
        <begin position="152"/>
        <end position="180"/>
    </location>
</feature>
<evidence type="ECO:0000256" key="10">
    <source>
        <dbReference type="ARBA" id="ARBA00047661"/>
    </source>
</evidence>
<dbReference type="PANTHER" id="PTHR16290:SF5">
    <property type="entry name" value="MRNA-DECAPPING ENZYME 1B"/>
    <property type="match status" value="1"/>
</dbReference>
<evidence type="ECO:0000256" key="2">
    <source>
        <dbReference type="ARBA" id="ARBA00004496"/>
    </source>
</evidence>
<dbReference type="GO" id="GO:0003729">
    <property type="term" value="F:mRNA binding"/>
    <property type="evidence" value="ECO:0007669"/>
    <property type="project" value="TreeGrafter"/>
</dbReference>
<dbReference type="GO" id="GO:0140933">
    <property type="term" value="F:5'-(N(7)-methylguanosine 5'-triphospho)-[mRNA] hydrolase activity"/>
    <property type="evidence" value="ECO:0007669"/>
    <property type="project" value="UniProtKB-EC"/>
</dbReference>
<accession>A0A2I4AXS3</accession>
<dbReference type="FunFam" id="2.30.29.30:FF:000097">
    <property type="entry name" value="Putative mRNA-decapping enzyme 1A"/>
    <property type="match status" value="1"/>
</dbReference>
<comment type="subcellular location">
    <subcellularLocation>
        <location evidence="2">Cytoplasm</location>
    </subcellularLocation>
    <subcellularLocation>
        <location evidence="1">Nucleus</location>
    </subcellularLocation>
</comment>
<dbReference type="GO" id="GO:0031087">
    <property type="term" value="P:deadenylation-independent decapping of nuclear-transcribed mRNA"/>
    <property type="evidence" value="ECO:0007669"/>
    <property type="project" value="TreeGrafter"/>
</dbReference>
<dbReference type="Gene3D" id="2.30.29.30">
    <property type="entry name" value="Pleckstrin-homology domain (PH domain)/Phosphotyrosine-binding domain (PTB)"/>
    <property type="match status" value="1"/>
</dbReference>
<evidence type="ECO:0000256" key="11">
    <source>
        <dbReference type="SAM" id="MobiDB-lite"/>
    </source>
</evidence>
<feature type="compositionally biased region" description="Basic residues" evidence="11">
    <location>
        <begin position="381"/>
        <end position="408"/>
    </location>
</feature>
<keyword evidence="5" id="KW-0597">Phosphoprotein</keyword>
<feature type="region of interest" description="Disordered" evidence="11">
    <location>
        <begin position="194"/>
        <end position="239"/>
    </location>
</feature>
<evidence type="ECO:0000256" key="6">
    <source>
        <dbReference type="ARBA" id="ARBA00022801"/>
    </source>
</evidence>
<feature type="region of interest" description="Disordered" evidence="11">
    <location>
        <begin position="252"/>
        <end position="312"/>
    </location>
</feature>
<feature type="region of interest" description="Disordered" evidence="11">
    <location>
        <begin position="523"/>
        <end position="561"/>
    </location>
</feature>
<evidence type="ECO:0000256" key="5">
    <source>
        <dbReference type="ARBA" id="ARBA00022553"/>
    </source>
</evidence>
<dbReference type="InterPro" id="IPR031953">
    <property type="entry name" value="mRNA_decap_C"/>
</dbReference>
<dbReference type="OrthoDB" id="440673at2759"/>
<evidence type="ECO:0000256" key="8">
    <source>
        <dbReference type="ARBA" id="ARBA00023242"/>
    </source>
</evidence>
<reference evidence="14" key="1">
    <citation type="submission" date="2025-08" db="UniProtKB">
        <authorList>
            <consortium name="RefSeq"/>
        </authorList>
    </citation>
    <scope>IDENTIFICATION</scope>
    <source>
        <strain evidence="14">Quisiro</strain>
        <tissue evidence="14">Liver</tissue>
    </source>
</reference>
<dbReference type="Pfam" id="PF16741">
    <property type="entry name" value="mRNA_decap_C"/>
    <property type="match status" value="1"/>
</dbReference>
<name>A0A2I4AXS3_AUSLI</name>
<comment type="catalytic activity">
    <reaction evidence="10">
        <text>a 5'-end (N(7)-methyl 5'-triphosphoguanosine)-ribonucleoside in mRNA + H2O = N(7)-methyl-GDP + a 5'-end phospho-ribonucleoside in mRNA + 2 H(+)</text>
        <dbReference type="Rhea" id="RHEA:67484"/>
        <dbReference type="Rhea" id="RHEA-COMP:15692"/>
        <dbReference type="Rhea" id="RHEA-COMP:17167"/>
        <dbReference type="ChEBI" id="CHEBI:15377"/>
        <dbReference type="ChEBI" id="CHEBI:15378"/>
        <dbReference type="ChEBI" id="CHEBI:63714"/>
        <dbReference type="ChEBI" id="CHEBI:138282"/>
        <dbReference type="ChEBI" id="CHEBI:156461"/>
        <dbReference type="EC" id="3.6.1.62"/>
    </reaction>
    <physiologicalReaction direction="left-to-right" evidence="10">
        <dbReference type="Rhea" id="RHEA:67485"/>
    </physiologicalReaction>
</comment>
<proteinExistence type="inferred from homology"/>